<gene>
    <name evidence="1" type="ORF">ND2E_0965</name>
</gene>
<sequence>MYKHNIFFIGLDTHKAPFGVLLIEGAVLSGLLNCPD</sequence>
<protein>
    <submittedName>
        <fullName evidence="1">Uncharacterized protein</fullName>
    </submittedName>
</protein>
<accession>A0A099K6F9</accession>
<organism evidence="1 2">
    <name type="scientific">Colwellia psychrerythraea</name>
    <name type="common">Vibrio psychroerythus</name>
    <dbReference type="NCBI Taxonomy" id="28229"/>
    <lineage>
        <taxon>Bacteria</taxon>
        <taxon>Pseudomonadati</taxon>
        <taxon>Pseudomonadota</taxon>
        <taxon>Gammaproteobacteria</taxon>
        <taxon>Alteromonadales</taxon>
        <taxon>Colwelliaceae</taxon>
        <taxon>Colwellia</taxon>
    </lineage>
</organism>
<proteinExistence type="predicted"/>
<evidence type="ECO:0000313" key="2">
    <source>
        <dbReference type="Proteomes" id="UP000029843"/>
    </source>
</evidence>
<dbReference type="Proteomes" id="UP000029843">
    <property type="component" value="Unassembled WGS sequence"/>
</dbReference>
<evidence type="ECO:0000313" key="1">
    <source>
        <dbReference type="EMBL" id="KGJ86399.1"/>
    </source>
</evidence>
<name>A0A099K6F9_COLPS</name>
<dbReference type="EMBL" id="JQED01000057">
    <property type="protein sequence ID" value="KGJ86399.1"/>
    <property type="molecule type" value="Genomic_DNA"/>
</dbReference>
<dbReference type="AlphaFoldDB" id="A0A099K6F9"/>
<reference evidence="1 2" key="1">
    <citation type="submission" date="2014-08" db="EMBL/GenBank/DDBJ databases">
        <title>Genomic and Phenotypic Diversity of Colwellia psychrerythraea strains from Disparate Marine Basins.</title>
        <authorList>
            <person name="Techtmann S.M."/>
            <person name="Stelling S.C."/>
            <person name="Utturkar S.M."/>
            <person name="Alshibli N."/>
            <person name="Harris A."/>
            <person name="Brown S.D."/>
            <person name="Hazen T.C."/>
        </authorList>
    </citation>
    <scope>NUCLEOTIDE SEQUENCE [LARGE SCALE GENOMIC DNA]</scope>
    <source>
        <strain evidence="1 2">ND2E</strain>
    </source>
</reference>
<comment type="caution">
    <text evidence="1">The sequence shown here is derived from an EMBL/GenBank/DDBJ whole genome shotgun (WGS) entry which is preliminary data.</text>
</comment>